<gene>
    <name evidence="2" type="ORF">CHS0354_038163</name>
</gene>
<dbReference type="Gene3D" id="2.30.30.40">
    <property type="entry name" value="SH3 Domains"/>
    <property type="match status" value="2"/>
</dbReference>
<reference evidence="2" key="2">
    <citation type="journal article" date="2021" name="Genome Biol. Evol.">
        <title>Developing a high-quality reference genome for a parasitic bivalve with doubly uniparental inheritance (Bivalvia: Unionida).</title>
        <authorList>
            <person name="Smith C.H."/>
        </authorList>
    </citation>
    <scope>NUCLEOTIDE SEQUENCE</scope>
    <source>
        <strain evidence="2">CHS0354</strain>
        <tissue evidence="2">Mantle</tissue>
    </source>
</reference>
<dbReference type="SUPFAM" id="SSF159034">
    <property type="entry name" value="Mib/herc2 domain-like"/>
    <property type="match status" value="3"/>
</dbReference>
<feature type="non-terminal residue" evidence="2">
    <location>
        <position position="228"/>
    </location>
</feature>
<feature type="domain" description="MIB/HERC2" evidence="1">
    <location>
        <begin position="140"/>
        <end position="212"/>
    </location>
</feature>
<evidence type="ECO:0000259" key="1">
    <source>
        <dbReference type="PROSITE" id="PS51416"/>
    </source>
</evidence>
<dbReference type="EMBL" id="JAEAOA010002226">
    <property type="protein sequence ID" value="KAK3608720.1"/>
    <property type="molecule type" value="Genomic_DNA"/>
</dbReference>
<dbReference type="InterPro" id="IPR037252">
    <property type="entry name" value="Mib_Herc2_sf"/>
</dbReference>
<accession>A0AAE0TE31</accession>
<dbReference type="AlphaFoldDB" id="A0AAE0TE31"/>
<organism evidence="2 3">
    <name type="scientific">Potamilus streckersoni</name>
    <dbReference type="NCBI Taxonomy" id="2493646"/>
    <lineage>
        <taxon>Eukaryota</taxon>
        <taxon>Metazoa</taxon>
        <taxon>Spiralia</taxon>
        <taxon>Lophotrochozoa</taxon>
        <taxon>Mollusca</taxon>
        <taxon>Bivalvia</taxon>
        <taxon>Autobranchia</taxon>
        <taxon>Heteroconchia</taxon>
        <taxon>Palaeoheterodonta</taxon>
        <taxon>Unionida</taxon>
        <taxon>Unionoidea</taxon>
        <taxon>Unionidae</taxon>
        <taxon>Ambleminae</taxon>
        <taxon>Lampsilini</taxon>
        <taxon>Potamilus</taxon>
    </lineage>
</organism>
<evidence type="ECO:0000313" key="3">
    <source>
        <dbReference type="Proteomes" id="UP001195483"/>
    </source>
</evidence>
<keyword evidence="3" id="KW-1185">Reference proteome</keyword>
<dbReference type="Proteomes" id="UP001195483">
    <property type="component" value="Unassembled WGS sequence"/>
</dbReference>
<dbReference type="InterPro" id="IPR010606">
    <property type="entry name" value="Mib_Herc2"/>
</dbReference>
<dbReference type="GO" id="GO:0046872">
    <property type="term" value="F:metal ion binding"/>
    <property type="evidence" value="ECO:0007669"/>
    <property type="project" value="InterPro"/>
</dbReference>
<reference evidence="2" key="1">
    <citation type="journal article" date="2021" name="Genome Biol. Evol.">
        <title>A High-Quality Reference Genome for a Parasitic Bivalve with Doubly Uniparental Inheritance (Bivalvia: Unionida).</title>
        <authorList>
            <person name="Smith C.H."/>
        </authorList>
    </citation>
    <scope>NUCLEOTIDE SEQUENCE</scope>
    <source>
        <strain evidence="2">CHS0354</strain>
    </source>
</reference>
<dbReference type="GO" id="GO:0016567">
    <property type="term" value="P:protein ubiquitination"/>
    <property type="evidence" value="ECO:0007669"/>
    <property type="project" value="InterPro"/>
</dbReference>
<comment type="caution">
    <text evidence="2">The sequence shown here is derived from an EMBL/GenBank/DDBJ whole genome shotgun (WGS) entry which is preliminary data.</text>
</comment>
<dbReference type="Pfam" id="PF06701">
    <property type="entry name" value="MIB_HERC2"/>
    <property type="match status" value="1"/>
</dbReference>
<name>A0AAE0TE31_9BIVA</name>
<dbReference type="GO" id="GO:0004842">
    <property type="term" value="F:ubiquitin-protein transferase activity"/>
    <property type="evidence" value="ECO:0007669"/>
    <property type="project" value="InterPro"/>
</dbReference>
<evidence type="ECO:0000313" key="2">
    <source>
        <dbReference type="EMBL" id="KAK3608720.1"/>
    </source>
</evidence>
<sequence length="228" mass="26015">MEVLAFHTQSLPLDTKTSAFDLNILRWEHWRYDDQDGTPGAVGVVLKVQEDGIVVEAQKQQHSIQKYHTESSNLPPLGTRVRRGIAWDKSQQDCDGPGTIVGHNESRSQVCIEWDLTGQRNFYYFNDMERSEVVVVEEPRVLQPYELIVTGCCVKRGKSWMYGNDNDTPDAIGVVLSVREDGMVLVRWPNKSKNYYRYGADGYFDLEICSPHEDQTLLGASNHFTPKM</sequence>
<protein>
    <recommendedName>
        <fullName evidence="1">MIB/HERC2 domain-containing protein</fullName>
    </recommendedName>
</protein>
<dbReference type="PROSITE" id="PS51416">
    <property type="entry name" value="MIB_HERC2"/>
    <property type="match status" value="1"/>
</dbReference>
<proteinExistence type="predicted"/>
<reference evidence="2" key="3">
    <citation type="submission" date="2023-05" db="EMBL/GenBank/DDBJ databases">
        <authorList>
            <person name="Smith C.H."/>
        </authorList>
    </citation>
    <scope>NUCLEOTIDE SEQUENCE</scope>
    <source>
        <strain evidence="2">CHS0354</strain>
        <tissue evidence="2">Mantle</tissue>
    </source>
</reference>